<sequence length="73" mass="8436">MKDFIFNKLKKITNKKFDENSNIYSIGVDSLDLVEMITDVEEELNISILDEELTKLETIKDVITLLENKKNAS</sequence>
<evidence type="ECO:0000256" key="1">
    <source>
        <dbReference type="ARBA" id="ARBA00022450"/>
    </source>
</evidence>
<gene>
    <name evidence="4" type="ORF">NX772_03480</name>
</gene>
<dbReference type="Proteomes" id="UP001058364">
    <property type="component" value="Chromosome"/>
</dbReference>
<keyword evidence="2" id="KW-0597">Phosphoprotein</keyword>
<dbReference type="InterPro" id="IPR006162">
    <property type="entry name" value="Ppantetheine_attach_site"/>
</dbReference>
<keyword evidence="1" id="KW-0596">Phosphopantetheine</keyword>
<protein>
    <submittedName>
        <fullName evidence="4">Phosphopantetheine-binding protein</fullName>
    </submittedName>
</protein>
<keyword evidence="5" id="KW-1185">Reference proteome</keyword>
<reference evidence="4" key="1">
    <citation type="submission" date="2022-08" db="EMBL/GenBank/DDBJ databases">
        <title>Complete genome sequence of Mycoplasma molare type strain H 542.</title>
        <authorList>
            <person name="Spergser J."/>
        </authorList>
    </citation>
    <scope>NUCLEOTIDE SEQUENCE</scope>
    <source>
        <strain evidence="4">H 542</strain>
    </source>
</reference>
<dbReference type="SUPFAM" id="SSF47336">
    <property type="entry name" value="ACP-like"/>
    <property type="match status" value="1"/>
</dbReference>
<dbReference type="PROSITE" id="PS50075">
    <property type="entry name" value="CARRIER"/>
    <property type="match status" value="1"/>
</dbReference>
<evidence type="ECO:0000256" key="2">
    <source>
        <dbReference type="ARBA" id="ARBA00022553"/>
    </source>
</evidence>
<evidence type="ECO:0000313" key="5">
    <source>
        <dbReference type="Proteomes" id="UP001058364"/>
    </source>
</evidence>
<dbReference type="EMBL" id="CP103423">
    <property type="protein sequence ID" value="UWD34123.1"/>
    <property type="molecule type" value="Genomic_DNA"/>
</dbReference>
<accession>A0ABY5TTY1</accession>
<dbReference type="InterPro" id="IPR036736">
    <property type="entry name" value="ACP-like_sf"/>
</dbReference>
<dbReference type="RefSeq" id="WP_027123425.1">
    <property type="nucleotide sequence ID" value="NZ_CP103423.1"/>
</dbReference>
<proteinExistence type="predicted"/>
<dbReference type="Gene3D" id="1.10.1200.10">
    <property type="entry name" value="ACP-like"/>
    <property type="match status" value="1"/>
</dbReference>
<dbReference type="InterPro" id="IPR009081">
    <property type="entry name" value="PP-bd_ACP"/>
</dbReference>
<dbReference type="Pfam" id="PF00550">
    <property type="entry name" value="PP-binding"/>
    <property type="match status" value="1"/>
</dbReference>
<organism evidence="4 5">
    <name type="scientific">Mesomycoplasma molare</name>
    <dbReference type="NCBI Taxonomy" id="171288"/>
    <lineage>
        <taxon>Bacteria</taxon>
        <taxon>Bacillati</taxon>
        <taxon>Mycoplasmatota</taxon>
        <taxon>Mycoplasmoidales</taxon>
        <taxon>Metamycoplasmataceae</taxon>
        <taxon>Mesomycoplasma</taxon>
    </lineage>
</organism>
<feature type="domain" description="Carrier" evidence="3">
    <location>
        <begin position="1"/>
        <end position="70"/>
    </location>
</feature>
<evidence type="ECO:0000313" key="4">
    <source>
        <dbReference type="EMBL" id="UWD34123.1"/>
    </source>
</evidence>
<name>A0ABY5TTY1_9BACT</name>
<dbReference type="PROSITE" id="PS00012">
    <property type="entry name" value="PHOSPHOPANTETHEINE"/>
    <property type="match status" value="1"/>
</dbReference>
<evidence type="ECO:0000259" key="3">
    <source>
        <dbReference type="PROSITE" id="PS50075"/>
    </source>
</evidence>